<dbReference type="CDD" id="cd22645">
    <property type="entry name" value="BIC1_CID"/>
    <property type="match status" value="1"/>
</dbReference>
<organism evidence="2 3">
    <name type="scientific">Cucurbita moschata</name>
    <name type="common">Winter crookneck squash</name>
    <name type="synonym">Cucurbita pepo var. moschata</name>
    <dbReference type="NCBI Taxonomy" id="3662"/>
    <lineage>
        <taxon>Eukaryota</taxon>
        <taxon>Viridiplantae</taxon>
        <taxon>Streptophyta</taxon>
        <taxon>Embryophyta</taxon>
        <taxon>Tracheophyta</taxon>
        <taxon>Spermatophyta</taxon>
        <taxon>Magnoliopsida</taxon>
        <taxon>eudicotyledons</taxon>
        <taxon>Gunneridae</taxon>
        <taxon>Pentapetalae</taxon>
        <taxon>rosids</taxon>
        <taxon>fabids</taxon>
        <taxon>Cucurbitales</taxon>
        <taxon>Cucurbitaceae</taxon>
        <taxon>Cucurbiteae</taxon>
        <taxon>Cucurbita</taxon>
    </lineage>
</organism>
<keyword evidence="2" id="KW-1185">Reference proteome</keyword>
<dbReference type="GO" id="GO:0009785">
    <property type="term" value="P:blue light signaling pathway"/>
    <property type="evidence" value="ECO:0007669"/>
    <property type="project" value="InterPro"/>
</dbReference>
<name>A0A6J1HFE1_CUCMO</name>
<feature type="compositionally biased region" description="Low complexity" evidence="1">
    <location>
        <begin position="96"/>
        <end position="111"/>
    </location>
</feature>
<accession>A0A6J1HFE1</accession>
<gene>
    <name evidence="3" type="primary">LOC111463067</name>
</gene>
<feature type="region of interest" description="Disordered" evidence="1">
    <location>
        <begin position="1"/>
        <end position="36"/>
    </location>
</feature>
<dbReference type="InterPro" id="IPR040374">
    <property type="entry name" value="BIC"/>
</dbReference>
<evidence type="ECO:0000313" key="3">
    <source>
        <dbReference type="RefSeq" id="XP_022962648.1"/>
    </source>
</evidence>
<dbReference type="KEGG" id="cmos:111463067"/>
<evidence type="ECO:0000313" key="2">
    <source>
        <dbReference type="Proteomes" id="UP000504609"/>
    </source>
</evidence>
<sequence length="118" mass="12791">MALLASPLKPTSPLLPDNQESDQKSDDQKLLAPEENGLERLKRHRVAVAGQVWIPEKWGKEELLKDWIDGSAFEASLFPSGIVSARRALAREAKRSSPNNNSAAASATAGSLRILNSC</sequence>
<dbReference type="PANTHER" id="PTHR34207:SF2">
    <property type="entry name" value="PROTEIN BIC1"/>
    <property type="match status" value="1"/>
</dbReference>
<feature type="region of interest" description="Disordered" evidence="1">
    <location>
        <begin position="94"/>
        <end position="118"/>
    </location>
</feature>
<proteinExistence type="predicted"/>
<dbReference type="RefSeq" id="XP_022962648.1">
    <property type="nucleotide sequence ID" value="XM_023106880.1"/>
</dbReference>
<protein>
    <submittedName>
        <fullName evidence="3">Protein BIC1-like</fullName>
    </submittedName>
</protein>
<reference evidence="3" key="1">
    <citation type="submission" date="2025-08" db="UniProtKB">
        <authorList>
            <consortium name="RefSeq"/>
        </authorList>
    </citation>
    <scope>IDENTIFICATION</scope>
    <source>
        <tissue evidence="3">Young leaves</tissue>
    </source>
</reference>
<dbReference type="PANTHER" id="PTHR34207">
    <property type="entry name" value="PROTEIN BIC1"/>
    <property type="match status" value="1"/>
</dbReference>
<dbReference type="AlphaFoldDB" id="A0A6J1HFE1"/>
<dbReference type="Proteomes" id="UP000504609">
    <property type="component" value="Unplaced"/>
</dbReference>
<evidence type="ECO:0000256" key="1">
    <source>
        <dbReference type="SAM" id="MobiDB-lite"/>
    </source>
</evidence>
<dbReference type="GeneID" id="111463067"/>